<keyword evidence="1" id="KW-0812">Transmembrane</keyword>
<feature type="transmembrane region" description="Helical" evidence="1">
    <location>
        <begin position="6"/>
        <end position="26"/>
    </location>
</feature>
<gene>
    <name evidence="2" type="ORF">NIES593_05690</name>
</gene>
<dbReference type="AlphaFoldDB" id="A0A1U7HNX1"/>
<evidence type="ECO:0000313" key="2">
    <source>
        <dbReference type="EMBL" id="OKH25248.1"/>
    </source>
</evidence>
<proteinExistence type="predicted"/>
<reference evidence="2 3" key="1">
    <citation type="submission" date="2016-11" db="EMBL/GenBank/DDBJ databases">
        <title>Draft Genome Sequences of Nine Cyanobacterial Strains from Diverse Habitats.</title>
        <authorList>
            <person name="Zhu T."/>
            <person name="Hou S."/>
            <person name="Lu X."/>
            <person name="Hess W.R."/>
        </authorList>
    </citation>
    <scope>NUCLEOTIDE SEQUENCE [LARGE SCALE GENOMIC DNA]</scope>
    <source>
        <strain evidence="2 3">NIES-593</strain>
    </source>
</reference>
<accession>A0A1U7HNX1</accession>
<organism evidence="2 3">
    <name type="scientific">Hydrococcus rivularis NIES-593</name>
    <dbReference type="NCBI Taxonomy" id="1921803"/>
    <lineage>
        <taxon>Bacteria</taxon>
        <taxon>Bacillati</taxon>
        <taxon>Cyanobacteriota</taxon>
        <taxon>Cyanophyceae</taxon>
        <taxon>Pleurocapsales</taxon>
        <taxon>Hydrococcaceae</taxon>
        <taxon>Hydrococcus</taxon>
    </lineage>
</organism>
<protein>
    <submittedName>
        <fullName evidence="2">Uncharacterized protein</fullName>
    </submittedName>
</protein>
<dbReference type="STRING" id="1921803.NIES593_05690"/>
<keyword evidence="1" id="KW-0472">Membrane</keyword>
<name>A0A1U7HNX1_9CYAN</name>
<dbReference type="Proteomes" id="UP000186868">
    <property type="component" value="Unassembled WGS sequence"/>
</dbReference>
<evidence type="ECO:0000256" key="1">
    <source>
        <dbReference type="SAM" id="Phobius"/>
    </source>
</evidence>
<sequence>MVGAASSLRALVGAPVFAIFSAYGAVRLIELIGIARRKLLIVAALFIVVASLTIFVKRYFFEYPTEAAIHWQYGMGEAIAFAQKSSYTCVVLNSDSNSNCFAIQDFIAKVPFYTQYSPQEYQKSPIPPWIGGSRDKIYALGKYRLMSLSKQSKLDERCLFILRPEKVSELAAKGYNWKEVYNIKDNRGIEHFKLIEIIKAKT</sequence>
<feature type="transmembrane region" description="Helical" evidence="1">
    <location>
        <begin position="38"/>
        <end position="56"/>
    </location>
</feature>
<keyword evidence="1" id="KW-1133">Transmembrane helix</keyword>
<keyword evidence="3" id="KW-1185">Reference proteome</keyword>
<evidence type="ECO:0000313" key="3">
    <source>
        <dbReference type="Proteomes" id="UP000186868"/>
    </source>
</evidence>
<comment type="caution">
    <text evidence="2">The sequence shown here is derived from an EMBL/GenBank/DDBJ whole genome shotgun (WGS) entry which is preliminary data.</text>
</comment>
<dbReference type="EMBL" id="MRCB01000004">
    <property type="protein sequence ID" value="OKH25248.1"/>
    <property type="molecule type" value="Genomic_DNA"/>
</dbReference>